<accession>A0AAE4WFL8</accession>
<keyword evidence="1" id="KW-1133">Transmembrane helix</keyword>
<evidence type="ECO:0000256" key="1">
    <source>
        <dbReference type="SAM" id="Phobius"/>
    </source>
</evidence>
<feature type="transmembrane region" description="Helical" evidence="1">
    <location>
        <begin position="41"/>
        <end position="61"/>
    </location>
</feature>
<reference evidence="2 3" key="1">
    <citation type="submission" date="2019-12" db="EMBL/GenBank/DDBJ databases">
        <title>Whole-genome sequencing of Allorhizobium vitis.</title>
        <authorList>
            <person name="Gan H.M."/>
            <person name="Szegedi E."/>
            <person name="Burr T."/>
            <person name="Savka M.A."/>
        </authorList>
    </citation>
    <scope>NUCLEOTIDE SEQUENCE [LARGE SCALE GENOMIC DNA]</scope>
    <source>
        <strain evidence="2 3">CG989</strain>
    </source>
</reference>
<organism evidence="2 3">
    <name type="scientific">Agrobacterium vitis</name>
    <name type="common">Rhizobium vitis</name>
    <dbReference type="NCBI Taxonomy" id="373"/>
    <lineage>
        <taxon>Bacteria</taxon>
        <taxon>Pseudomonadati</taxon>
        <taxon>Pseudomonadota</taxon>
        <taxon>Alphaproteobacteria</taxon>
        <taxon>Hyphomicrobiales</taxon>
        <taxon>Rhizobiaceae</taxon>
        <taxon>Rhizobium/Agrobacterium group</taxon>
        <taxon>Agrobacterium</taxon>
    </lineage>
</organism>
<keyword evidence="1" id="KW-0472">Membrane</keyword>
<dbReference type="RefSeq" id="WP_156550311.1">
    <property type="nucleotide sequence ID" value="NZ_WPHM01000008.1"/>
</dbReference>
<sequence>MIVNDPSFFSVSSIEPDAYCIPHRRSHRKAKRRTRKNQAQINSMVLAFLIVSIVTVFAALIRRVIEDDSSYSVCKYLKRLMHLRYLQCLQGEDASASSSLGIIA</sequence>
<evidence type="ECO:0000313" key="2">
    <source>
        <dbReference type="EMBL" id="MUZ59013.1"/>
    </source>
</evidence>
<name>A0AAE4WFL8_AGRVI</name>
<comment type="caution">
    <text evidence="2">The sequence shown here is derived from an EMBL/GenBank/DDBJ whole genome shotgun (WGS) entry which is preliminary data.</text>
</comment>
<dbReference type="Proteomes" id="UP000436692">
    <property type="component" value="Unassembled WGS sequence"/>
</dbReference>
<keyword evidence="1" id="KW-0812">Transmembrane</keyword>
<evidence type="ECO:0000313" key="3">
    <source>
        <dbReference type="Proteomes" id="UP000436692"/>
    </source>
</evidence>
<dbReference type="AlphaFoldDB" id="A0AAE4WFL8"/>
<dbReference type="EMBL" id="WPHM01000008">
    <property type="protein sequence ID" value="MUZ59013.1"/>
    <property type="molecule type" value="Genomic_DNA"/>
</dbReference>
<gene>
    <name evidence="2" type="ORF">GOZ95_16350</name>
</gene>
<proteinExistence type="predicted"/>
<protein>
    <submittedName>
        <fullName evidence="2">Uncharacterized protein</fullName>
    </submittedName>
</protein>